<dbReference type="AlphaFoldDB" id="A0AAW2ZMU5"/>
<proteinExistence type="predicted"/>
<dbReference type="InterPro" id="IPR000408">
    <property type="entry name" value="Reg_chr_condens"/>
</dbReference>
<dbReference type="Pfam" id="PF00415">
    <property type="entry name" value="RCC1"/>
    <property type="match status" value="4"/>
</dbReference>
<comment type="caution">
    <text evidence="2">The sequence shown here is derived from an EMBL/GenBank/DDBJ whole genome shotgun (WGS) entry which is preliminary data.</text>
</comment>
<dbReference type="PANTHER" id="PTHR45982:SF1">
    <property type="entry name" value="REGULATOR OF CHROMOSOME CONDENSATION"/>
    <property type="match status" value="1"/>
</dbReference>
<dbReference type="EMBL" id="JAOPGA020001768">
    <property type="protein sequence ID" value="KAL0491178.1"/>
    <property type="molecule type" value="Genomic_DNA"/>
</dbReference>
<protein>
    <submittedName>
        <fullName evidence="2">E3 ubiquitin-protein ligase HERC2</fullName>
    </submittedName>
</protein>
<dbReference type="SUPFAM" id="SSF50985">
    <property type="entry name" value="RCC1/BLIP-II"/>
    <property type="match status" value="2"/>
</dbReference>
<dbReference type="PROSITE" id="PS50012">
    <property type="entry name" value="RCC1_3"/>
    <property type="match status" value="4"/>
</dbReference>
<accession>A0AAW2ZMU5</accession>
<dbReference type="Proteomes" id="UP001431209">
    <property type="component" value="Unassembled WGS sequence"/>
</dbReference>
<feature type="repeat" description="RCC1" evidence="1">
    <location>
        <begin position="452"/>
        <end position="506"/>
    </location>
</feature>
<sequence length="688" mass="70484">MSSLMDCLFYNDMKKNFTAAVVSSRSSYLLDSEGVAYSVGYNQNKQLGTGATIQTITYPASIGGALSGKKVLSIHGCTSNGFAIADDNKLYGWGKASNVGTNPANDVADPIQVTGVTGNVVDFDGVDTFYALTSTSAIFSWGLNNNGQLGNGGTTTSNTPVAVITTAFNSNRITKISAGTTHACALDHLGAAYCWGKGNSGELGNGAAITTQNQPIRVANTGTLAGKVFVSVTCSSSLTLMLTDNGVLYAFGFNTNAGFGDGTATSDATTVGVTNLTPLGGKTIATVRADVGSSIITLLTTDGSVFYWGLLSGSNKVLTPTLLDTSIMDSKAVFATGGSSYNIMTLSASGKVYAFGSQSTYNELGSGFASVYTRPLIMNNNPTFDSRDVTDTTMGNGWFAITLNSKRIITFGSSTSNPVSGGGTVDTTFVSDNNITKTYAAQDYLFMLKGDGKLYGVGGNTNGGLGDGTNTKRTTPVQVLTTNFVGSTFITQVATGVNHNLAITSDNKIYGWGTSSYGELGCGSACASAASKNTPMAVDMSNVLSGKTIKLLSCGNGFSLVVDADGQLGIGSTANQNVPVAITGGEAAGKVITQVGSGSLFNAALTSDNVLLSWGGNSAQQLGDGGNSDSGVPKKVTQTGALSGKIIVRLFVALANCFVVTSDGMLYGWGNNNKGLIIESATPTTGRD</sequence>
<dbReference type="InterPro" id="IPR009091">
    <property type="entry name" value="RCC1/BLIP-II"/>
</dbReference>
<dbReference type="PRINTS" id="PR00633">
    <property type="entry name" value="RCCNDNSATION"/>
</dbReference>
<keyword evidence="3" id="KW-1185">Reference proteome</keyword>
<evidence type="ECO:0000313" key="3">
    <source>
        <dbReference type="Proteomes" id="UP001431209"/>
    </source>
</evidence>
<name>A0AAW2ZMU5_9EUKA</name>
<organism evidence="2 3">
    <name type="scientific">Acrasis kona</name>
    <dbReference type="NCBI Taxonomy" id="1008807"/>
    <lineage>
        <taxon>Eukaryota</taxon>
        <taxon>Discoba</taxon>
        <taxon>Heterolobosea</taxon>
        <taxon>Tetramitia</taxon>
        <taxon>Eutetramitia</taxon>
        <taxon>Acrasidae</taxon>
        <taxon>Acrasis</taxon>
    </lineage>
</organism>
<evidence type="ECO:0000313" key="2">
    <source>
        <dbReference type="EMBL" id="KAL0491178.1"/>
    </source>
</evidence>
<dbReference type="InterPro" id="IPR051553">
    <property type="entry name" value="Ran_GTPase-activating"/>
</dbReference>
<feature type="repeat" description="RCC1" evidence="1">
    <location>
        <begin position="190"/>
        <end position="245"/>
    </location>
</feature>
<dbReference type="PANTHER" id="PTHR45982">
    <property type="entry name" value="REGULATOR OF CHROMOSOME CONDENSATION"/>
    <property type="match status" value="1"/>
</dbReference>
<gene>
    <name evidence="2" type="ORF">AKO1_002318</name>
</gene>
<evidence type="ECO:0000256" key="1">
    <source>
        <dbReference type="PROSITE-ProRule" id="PRU00235"/>
    </source>
</evidence>
<dbReference type="GO" id="GO:0005085">
    <property type="term" value="F:guanyl-nucleotide exchange factor activity"/>
    <property type="evidence" value="ECO:0007669"/>
    <property type="project" value="TreeGrafter"/>
</dbReference>
<reference evidence="2 3" key="1">
    <citation type="submission" date="2024-03" db="EMBL/GenBank/DDBJ databases">
        <title>The Acrasis kona genome and developmental transcriptomes reveal deep origins of eukaryotic multicellular pathways.</title>
        <authorList>
            <person name="Sheikh S."/>
            <person name="Fu C.-J."/>
            <person name="Brown M.W."/>
            <person name="Baldauf S.L."/>
        </authorList>
    </citation>
    <scope>NUCLEOTIDE SEQUENCE [LARGE SCALE GENOMIC DNA]</scope>
    <source>
        <strain evidence="2 3">ATCC MYA-3509</strain>
    </source>
</reference>
<dbReference type="GO" id="GO:0005737">
    <property type="term" value="C:cytoplasm"/>
    <property type="evidence" value="ECO:0007669"/>
    <property type="project" value="TreeGrafter"/>
</dbReference>
<feature type="repeat" description="RCC1" evidence="1">
    <location>
        <begin position="507"/>
        <end position="565"/>
    </location>
</feature>
<feature type="repeat" description="RCC1" evidence="1">
    <location>
        <begin position="136"/>
        <end position="189"/>
    </location>
</feature>
<dbReference type="Gene3D" id="2.130.10.30">
    <property type="entry name" value="Regulator of chromosome condensation 1/beta-lactamase-inhibitor protein II"/>
    <property type="match status" value="4"/>
</dbReference>